<comment type="caution">
    <text evidence="9">The sequence shown here is derived from an EMBL/GenBank/DDBJ whole genome shotgun (WGS) entry which is preliminary data.</text>
</comment>
<dbReference type="RefSeq" id="WP_390197907.1">
    <property type="nucleotide sequence ID" value="NZ_JBHSDV010000001.1"/>
</dbReference>
<reference evidence="10" key="1">
    <citation type="journal article" date="2019" name="Int. J. Syst. Evol. Microbiol.">
        <title>The Global Catalogue of Microorganisms (GCM) 10K type strain sequencing project: providing services to taxonomists for standard genome sequencing and annotation.</title>
        <authorList>
            <consortium name="The Broad Institute Genomics Platform"/>
            <consortium name="The Broad Institute Genome Sequencing Center for Infectious Disease"/>
            <person name="Wu L."/>
            <person name="Ma J."/>
        </authorList>
    </citation>
    <scope>NUCLEOTIDE SEQUENCE [LARGE SCALE GENOMIC DNA]</scope>
    <source>
        <strain evidence="10">KACC 14058</strain>
    </source>
</reference>
<keyword evidence="5 6" id="KW-0804">Transcription</keyword>
<dbReference type="InterPro" id="IPR039425">
    <property type="entry name" value="RNA_pol_sigma-70-like"/>
</dbReference>
<dbReference type="PANTHER" id="PTHR43133">
    <property type="entry name" value="RNA POLYMERASE ECF-TYPE SIGMA FACTO"/>
    <property type="match status" value="1"/>
</dbReference>
<dbReference type="CDD" id="cd06171">
    <property type="entry name" value="Sigma70_r4"/>
    <property type="match status" value="1"/>
</dbReference>
<dbReference type="SUPFAM" id="SSF88946">
    <property type="entry name" value="Sigma2 domain of RNA polymerase sigma factors"/>
    <property type="match status" value="1"/>
</dbReference>
<proteinExistence type="inferred from homology"/>
<keyword evidence="3 6" id="KW-0731">Sigma factor</keyword>
<evidence type="ECO:0000313" key="9">
    <source>
        <dbReference type="EMBL" id="MFC4387692.1"/>
    </source>
</evidence>
<evidence type="ECO:0000259" key="8">
    <source>
        <dbReference type="Pfam" id="PF08281"/>
    </source>
</evidence>
<dbReference type="InterPro" id="IPR007627">
    <property type="entry name" value="RNA_pol_sigma70_r2"/>
</dbReference>
<dbReference type="InterPro" id="IPR014284">
    <property type="entry name" value="RNA_pol_sigma-70_dom"/>
</dbReference>
<dbReference type="InterPro" id="IPR013324">
    <property type="entry name" value="RNA_pol_sigma_r3/r4-like"/>
</dbReference>
<organism evidence="9 10">
    <name type="scientific">Gracilibacillus marinus</name>
    <dbReference type="NCBI Taxonomy" id="630535"/>
    <lineage>
        <taxon>Bacteria</taxon>
        <taxon>Bacillati</taxon>
        <taxon>Bacillota</taxon>
        <taxon>Bacilli</taxon>
        <taxon>Bacillales</taxon>
        <taxon>Bacillaceae</taxon>
        <taxon>Gracilibacillus</taxon>
    </lineage>
</organism>
<evidence type="ECO:0000256" key="6">
    <source>
        <dbReference type="RuleBase" id="RU000716"/>
    </source>
</evidence>
<dbReference type="Gene3D" id="1.10.10.10">
    <property type="entry name" value="Winged helix-like DNA-binding domain superfamily/Winged helix DNA-binding domain"/>
    <property type="match status" value="1"/>
</dbReference>
<keyword evidence="10" id="KW-1185">Reference proteome</keyword>
<keyword evidence="4 6" id="KW-0238">DNA-binding</keyword>
<dbReference type="InterPro" id="IPR000838">
    <property type="entry name" value="RNA_pol_sigma70_ECF_CS"/>
</dbReference>
<dbReference type="InterPro" id="IPR036388">
    <property type="entry name" value="WH-like_DNA-bd_sf"/>
</dbReference>
<evidence type="ECO:0000259" key="7">
    <source>
        <dbReference type="Pfam" id="PF04542"/>
    </source>
</evidence>
<dbReference type="InterPro" id="IPR013249">
    <property type="entry name" value="RNA_pol_sigma70_r4_t2"/>
</dbReference>
<accession>A0ABV8VT83</accession>
<dbReference type="InterPro" id="IPR013325">
    <property type="entry name" value="RNA_pol_sigma_r2"/>
</dbReference>
<dbReference type="Gene3D" id="1.10.1740.10">
    <property type="match status" value="1"/>
</dbReference>
<comment type="similarity">
    <text evidence="1 6">Belongs to the sigma-70 factor family. ECF subfamily.</text>
</comment>
<evidence type="ECO:0000256" key="3">
    <source>
        <dbReference type="ARBA" id="ARBA00023082"/>
    </source>
</evidence>
<dbReference type="EMBL" id="JBHSDV010000001">
    <property type="protein sequence ID" value="MFC4387692.1"/>
    <property type="molecule type" value="Genomic_DNA"/>
</dbReference>
<keyword evidence="2 6" id="KW-0805">Transcription regulation</keyword>
<evidence type="ECO:0000256" key="5">
    <source>
        <dbReference type="ARBA" id="ARBA00023163"/>
    </source>
</evidence>
<evidence type="ECO:0000313" key="10">
    <source>
        <dbReference type="Proteomes" id="UP001595880"/>
    </source>
</evidence>
<dbReference type="PANTHER" id="PTHR43133:SF60">
    <property type="entry name" value="RNA POLYMERASE SIGMA FACTOR SIGV"/>
    <property type="match status" value="1"/>
</dbReference>
<feature type="domain" description="RNA polymerase sigma factor 70 region 4 type 2" evidence="8">
    <location>
        <begin position="121"/>
        <end position="162"/>
    </location>
</feature>
<gene>
    <name evidence="9" type="ORF">ACFOZ1_07675</name>
</gene>
<feature type="domain" description="RNA polymerase sigma-70 region 2" evidence="7">
    <location>
        <begin position="8"/>
        <end position="75"/>
    </location>
</feature>
<protein>
    <recommendedName>
        <fullName evidence="6">RNA polymerase sigma factor</fullName>
    </recommendedName>
</protein>
<dbReference type="SUPFAM" id="SSF88659">
    <property type="entry name" value="Sigma3 and sigma4 domains of RNA polymerase sigma factors"/>
    <property type="match status" value="1"/>
</dbReference>
<dbReference type="Proteomes" id="UP001595880">
    <property type="component" value="Unassembled WGS sequence"/>
</dbReference>
<evidence type="ECO:0000256" key="1">
    <source>
        <dbReference type="ARBA" id="ARBA00010641"/>
    </source>
</evidence>
<dbReference type="Pfam" id="PF08281">
    <property type="entry name" value="Sigma70_r4_2"/>
    <property type="match status" value="1"/>
</dbReference>
<dbReference type="NCBIfam" id="TIGR02937">
    <property type="entry name" value="sigma70-ECF"/>
    <property type="match status" value="1"/>
</dbReference>
<sequence length="182" mass="22047">MKQIFDDLYERYHQDMYKYVFYLVKNREQTEDIIQEVYIRVLKSYHTFKGDSSEKTWLFSIARHVTLDHFRKMKRKRDRVLEFFNWNEHESNIKSTEPIPEEVAIKNEEAAQLYQSLNVCTNDQKQVILLRFLYDFSIDETAKILGFSISKVKTTQHRALKILKKYYNSTYDKEGEDFDKQA</sequence>
<evidence type="ECO:0000256" key="4">
    <source>
        <dbReference type="ARBA" id="ARBA00023125"/>
    </source>
</evidence>
<dbReference type="PROSITE" id="PS01063">
    <property type="entry name" value="SIGMA70_ECF"/>
    <property type="match status" value="1"/>
</dbReference>
<dbReference type="Pfam" id="PF04542">
    <property type="entry name" value="Sigma70_r2"/>
    <property type="match status" value="1"/>
</dbReference>
<name>A0ABV8VT83_9BACI</name>
<evidence type="ECO:0000256" key="2">
    <source>
        <dbReference type="ARBA" id="ARBA00023015"/>
    </source>
</evidence>